<dbReference type="Proteomes" id="UP001234202">
    <property type="component" value="Unassembled WGS sequence"/>
</dbReference>
<proteinExistence type="predicted"/>
<name>A0ACC2XNE2_9TREE</name>
<keyword evidence="2" id="KW-1185">Reference proteome</keyword>
<reference evidence="1" key="1">
    <citation type="submission" date="2023-04" db="EMBL/GenBank/DDBJ databases">
        <title>Draft Genome sequencing of Naganishia species isolated from polar environments using Oxford Nanopore Technology.</title>
        <authorList>
            <person name="Leo P."/>
            <person name="Venkateswaran K."/>
        </authorList>
    </citation>
    <scope>NUCLEOTIDE SEQUENCE</scope>
    <source>
        <strain evidence="1">DBVPG 5303</strain>
    </source>
</reference>
<protein>
    <submittedName>
        <fullName evidence="1">Uncharacterized protein</fullName>
    </submittedName>
</protein>
<evidence type="ECO:0000313" key="2">
    <source>
        <dbReference type="Proteomes" id="UP001234202"/>
    </source>
</evidence>
<gene>
    <name evidence="1" type="ORF">QFC24_002834</name>
</gene>
<accession>A0ACC2XNE2</accession>
<sequence>MALQAINSNVSRLTQRITENFKESTRDIPLFQGNAKSSAAYFEYNHDKLKDISWLLEGGGDKPGTGAGGISAVTSRMSGDAARLEGMKRLIACVDKYRSIASFDQYISERPIGSFTVNSLNVFASFNVDTAARDSSLLMTGILMIGLKKLAIDRNPWVRKTVALGLPKVYERICRLLVDADEWGQAIALDILIRYARAMLEKPESDSDTQPSKVERSSDQDKPSNGKGEDAANRQDEDQDADELDPDIELLLHCATPLFQSRNTAVVLGTIRLFYLIAPASHEEVGQAKLVRPLIRLMNGLGSAEVKAVATEVSRQVAEERPWLLSASFTAFLLHSTDSIRVKRTKIRILNALLSADNADILLREFQEYIRFPEADVSEDAIKAVGHCARKQISTRKLALGILIKLLNSSRDASVGHAVVVLKSLVRPDASPESVSESIKLVAKLVKQLPEITNGSARSCVYWLAGQYAEADLGDSRTETADAFPGLQPWAPDTLRIGANEFTREPSLAQLQILTLAAKLLVICPTAKPIHALATYIFNLARYDEDWDVRDRSRFLRVLLRSISQTSTADDIEGNGLPDSEEGDVGGVVLRREQIRMVLLAAKETVASETGAGNLAGKPLQGYEALSDWTDDPTDTSLRDVEEETPIRPVATSRQQSFQQTHTPQAIASPVLASIGGSPASTGAQKRIPAVQAKSRFKNLDDFLNDSETEEESGGSEEEQIIIKAEIESEGESSEESEASSEDESAEEDNALMASRR</sequence>
<comment type="caution">
    <text evidence="1">The sequence shown here is derived from an EMBL/GenBank/DDBJ whole genome shotgun (WGS) entry which is preliminary data.</text>
</comment>
<organism evidence="1 2">
    <name type="scientific">Naganishia onofrii</name>
    <dbReference type="NCBI Taxonomy" id="1851511"/>
    <lineage>
        <taxon>Eukaryota</taxon>
        <taxon>Fungi</taxon>
        <taxon>Dikarya</taxon>
        <taxon>Basidiomycota</taxon>
        <taxon>Agaricomycotina</taxon>
        <taxon>Tremellomycetes</taxon>
        <taxon>Filobasidiales</taxon>
        <taxon>Filobasidiaceae</taxon>
        <taxon>Naganishia</taxon>
    </lineage>
</organism>
<dbReference type="EMBL" id="JASBWV010000008">
    <property type="protein sequence ID" value="KAJ9124905.1"/>
    <property type="molecule type" value="Genomic_DNA"/>
</dbReference>
<evidence type="ECO:0000313" key="1">
    <source>
        <dbReference type="EMBL" id="KAJ9124905.1"/>
    </source>
</evidence>